<keyword evidence="2" id="KW-1133">Transmembrane helix</keyword>
<feature type="compositionally biased region" description="Basic residues" evidence="1">
    <location>
        <begin position="80"/>
        <end position="96"/>
    </location>
</feature>
<evidence type="ECO:0000256" key="1">
    <source>
        <dbReference type="SAM" id="MobiDB-lite"/>
    </source>
</evidence>
<feature type="domain" description="DUF1559" evidence="3">
    <location>
        <begin position="635"/>
        <end position="717"/>
    </location>
</feature>
<dbReference type="RefSeq" id="WP_077022825.1">
    <property type="nucleotide sequence ID" value="NZ_CP017641.1"/>
</dbReference>
<reference evidence="4 5" key="1">
    <citation type="journal article" date="2016" name="Front. Microbiol.">
        <title>Fuerstia marisgermanicae gen. nov., sp. nov., an Unusual Member of the Phylum Planctomycetes from the German Wadden Sea.</title>
        <authorList>
            <person name="Kohn T."/>
            <person name="Heuer A."/>
            <person name="Jogler M."/>
            <person name="Vollmers J."/>
            <person name="Boedeker C."/>
            <person name="Bunk B."/>
            <person name="Rast P."/>
            <person name="Borchert D."/>
            <person name="Glockner I."/>
            <person name="Freese H.M."/>
            <person name="Klenk H.P."/>
            <person name="Overmann J."/>
            <person name="Kaster A.K."/>
            <person name="Rohde M."/>
            <person name="Wiegand S."/>
            <person name="Jogler C."/>
        </authorList>
    </citation>
    <scope>NUCLEOTIDE SEQUENCE [LARGE SCALE GENOMIC DNA]</scope>
    <source>
        <strain evidence="4 5">NH11</strain>
    </source>
</reference>
<dbReference type="KEGG" id="fmr:Fuma_00592"/>
<feature type="transmembrane region" description="Helical" evidence="2">
    <location>
        <begin position="169"/>
        <end position="191"/>
    </location>
</feature>
<feature type="region of interest" description="Disordered" evidence="1">
    <location>
        <begin position="41"/>
        <end position="166"/>
    </location>
</feature>
<evidence type="ECO:0000256" key="2">
    <source>
        <dbReference type="SAM" id="Phobius"/>
    </source>
</evidence>
<evidence type="ECO:0000313" key="4">
    <source>
        <dbReference type="EMBL" id="APZ91008.1"/>
    </source>
</evidence>
<accession>A0A1P8WAB6</accession>
<dbReference type="AlphaFoldDB" id="A0A1P8WAB6"/>
<sequence length="839" mass="85979">MATIIQCPNCSKKLKVGDIAPGKKVRCPACKEPFVPVAAGTKPAAAKPAAAAAAPSAKAAAPKAETAKPTAKKAAPQAKAKPKAKPAAKPKPKRKPAPVTDDYVDFGDDEMYDDDGYGDDGYDDDGFDDGGGFDEAPRRPKSSKGGGKGGKASAKKGKGKAKSGEKSKAPLFIGLGVLAVALIGGGVFFLMQGGGDTATASADMPGDSAMGMDDMGMNDAAGMALSPDLGHGAQDSGGGANAEPSGHDAGGAAGGMTAAVADNGNTSAAGANPVASTFGAPGSTASAGGMDTGGTAPNALPPVSGTLPPIGTQDSVVSTQWLPAGSEVVGQLDIGKLLAGPLGQLLQNPLVAPQIQELQAKAGFSPTDISSVTIGVGGISGVIKSGQKPTPDAFPATVVIRATKNVEASQLVELIPKAEMATDGSVSYVRIPEQPPVAIWLPDSTTAVMGAESVVLKVAGDSASLSGFDTALLDGSSTIQFAFSPSDPDAIFRHPKAKLPPQVRAQGQTTPKAFEMIDTFLKHARGASIGLNLTNDLGVTMGVRSMDAAGAQAYSAAAQAAQEESKAQPAQQVPPMMAPFMALGQKMTDSFKLETAGDLTRTSMNAEGGGQQLAAFAPMVIPFVMQAQQAAQRAAAQAASRMPQPVNNMKEIALAMHNFHDVYQRFPNAASVDPTGKKLLSWRVHLLPFLNHEDLYNQFKLDEPWDSPANRPLADQMPDVYRPMNKNVPSGRTLLQVPVGPGTLFEGGTGRSIRECTDGTSNTILFVETAPDRAVYWTQPDDLALDAANPLAGLVDPSGKNFEAVLADGSLRSIEATTPPDVIKALMTRNGGEAVPADF</sequence>
<feature type="compositionally biased region" description="Acidic residues" evidence="1">
    <location>
        <begin position="102"/>
        <end position="132"/>
    </location>
</feature>
<protein>
    <recommendedName>
        <fullName evidence="3">DUF1559 domain-containing protein</fullName>
    </recommendedName>
</protein>
<dbReference type="OrthoDB" id="215678at2"/>
<organism evidence="4 5">
    <name type="scientific">Fuerstiella marisgermanici</name>
    <dbReference type="NCBI Taxonomy" id="1891926"/>
    <lineage>
        <taxon>Bacteria</taxon>
        <taxon>Pseudomonadati</taxon>
        <taxon>Planctomycetota</taxon>
        <taxon>Planctomycetia</taxon>
        <taxon>Planctomycetales</taxon>
        <taxon>Planctomycetaceae</taxon>
        <taxon>Fuerstiella</taxon>
    </lineage>
</organism>
<dbReference type="EMBL" id="CP017641">
    <property type="protein sequence ID" value="APZ91008.1"/>
    <property type="molecule type" value="Genomic_DNA"/>
</dbReference>
<evidence type="ECO:0000313" key="5">
    <source>
        <dbReference type="Proteomes" id="UP000187735"/>
    </source>
</evidence>
<dbReference type="PANTHER" id="PTHR30093">
    <property type="entry name" value="GENERAL SECRETION PATHWAY PROTEIN G"/>
    <property type="match status" value="1"/>
</dbReference>
<keyword evidence="2" id="KW-0472">Membrane</keyword>
<dbReference type="PANTHER" id="PTHR30093:SF2">
    <property type="entry name" value="TYPE II SECRETION SYSTEM PROTEIN H"/>
    <property type="match status" value="1"/>
</dbReference>
<keyword evidence="5" id="KW-1185">Reference proteome</keyword>
<feature type="region of interest" description="Disordered" evidence="1">
    <location>
        <begin position="226"/>
        <end position="257"/>
    </location>
</feature>
<evidence type="ECO:0000259" key="3">
    <source>
        <dbReference type="Pfam" id="PF07596"/>
    </source>
</evidence>
<dbReference type="STRING" id="1891926.Fuma_00592"/>
<name>A0A1P8WAB6_9PLAN</name>
<feature type="compositionally biased region" description="Low complexity" evidence="1">
    <location>
        <begin position="41"/>
        <end position="79"/>
    </location>
</feature>
<dbReference type="Pfam" id="PF07596">
    <property type="entry name" value="SBP_bac_10"/>
    <property type="match status" value="1"/>
</dbReference>
<keyword evidence="2" id="KW-0812">Transmembrane</keyword>
<dbReference type="Proteomes" id="UP000187735">
    <property type="component" value="Chromosome"/>
</dbReference>
<dbReference type="InterPro" id="IPR011453">
    <property type="entry name" value="DUF1559"/>
</dbReference>
<gene>
    <name evidence="4" type="ORF">Fuma_00592</name>
</gene>
<proteinExistence type="predicted"/>